<accession>A0A0N8HKG2</accession>
<feature type="transmembrane region" description="Helical" evidence="1">
    <location>
        <begin position="155"/>
        <end position="175"/>
    </location>
</feature>
<reference evidence="2 3" key="1">
    <citation type="submission" date="2015-09" db="EMBL/GenBank/DDBJ databases">
        <title>Draft Genome Sequence of Pseudoalteromonas lipolytica UCD-48B.</title>
        <authorList>
            <person name="Krusor M."/>
            <person name="Coil D.A."/>
            <person name="Lang J.M."/>
            <person name="Eisen J.A."/>
            <person name="Alexiev A."/>
        </authorList>
    </citation>
    <scope>NUCLEOTIDE SEQUENCE [LARGE SCALE GENOMIC DNA]</scope>
    <source>
        <strain evidence="2 3">UCD-48B</strain>
    </source>
</reference>
<name>A0A0N8HKG2_9GAMM</name>
<sequence length="272" mass="31101">MNIYKLCIIAAITFVICLVIRADLQAPLISGQYGNFKDYDGQDKPYLFTVPEDGQMMRLEIKGRLPLNSWKAIDIEIFDPDGNYLFSYSDELWAETGHDSDGKWTEYRDYTHHDVHFPKKGQYSAYVSSTFGPNKRAEHFSYTFRIIPIKGNSNFMLPLLWISGFIGGVALFVMLHRLEAEREGSDITYKPINKLNPEAIKAMESRISVWPIVLLFLAPVLFFSFLAYSKGDKEQDWQVYSYHHLTISVDKQLREQSIGSAGFRSRGGPGGK</sequence>
<evidence type="ECO:0000313" key="2">
    <source>
        <dbReference type="EMBL" id="KPM83792.1"/>
    </source>
</evidence>
<dbReference type="PATRIC" id="fig|570156.3.peg.2887"/>
<keyword evidence="1" id="KW-0472">Membrane</keyword>
<dbReference type="AlphaFoldDB" id="A0A0N8HKG2"/>
<keyword evidence="1" id="KW-1133">Transmembrane helix</keyword>
<keyword evidence="1" id="KW-0812">Transmembrane</keyword>
<comment type="caution">
    <text evidence="2">The sequence shown here is derived from an EMBL/GenBank/DDBJ whole genome shotgun (WGS) entry which is preliminary data.</text>
</comment>
<gene>
    <name evidence="2" type="ORF">AOG27_09105</name>
</gene>
<dbReference type="OrthoDB" id="8354133at2"/>
<proteinExistence type="predicted"/>
<dbReference type="RefSeq" id="WP_054552708.1">
    <property type="nucleotide sequence ID" value="NZ_LJTC01000005.1"/>
</dbReference>
<dbReference type="EMBL" id="LJTC01000005">
    <property type="protein sequence ID" value="KPM83792.1"/>
    <property type="molecule type" value="Genomic_DNA"/>
</dbReference>
<evidence type="ECO:0000313" key="3">
    <source>
        <dbReference type="Proteomes" id="UP000050378"/>
    </source>
</evidence>
<protein>
    <submittedName>
        <fullName evidence="2">Uncharacterized protein</fullName>
    </submittedName>
</protein>
<dbReference type="Proteomes" id="UP000050378">
    <property type="component" value="Unassembled WGS sequence"/>
</dbReference>
<evidence type="ECO:0000256" key="1">
    <source>
        <dbReference type="SAM" id="Phobius"/>
    </source>
</evidence>
<feature type="transmembrane region" description="Helical" evidence="1">
    <location>
        <begin position="209"/>
        <end position="228"/>
    </location>
</feature>
<organism evidence="2 3">
    <name type="scientific">Pseudoalteromonas lipolytica</name>
    <dbReference type="NCBI Taxonomy" id="570156"/>
    <lineage>
        <taxon>Bacteria</taxon>
        <taxon>Pseudomonadati</taxon>
        <taxon>Pseudomonadota</taxon>
        <taxon>Gammaproteobacteria</taxon>
        <taxon>Alteromonadales</taxon>
        <taxon>Pseudoalteromonadaceae</taxon>
        <taxon>Pseudoalteromonas</taxon>
    </lineage>
</organism>
<dbReference type="STRING" id="570156.AOG27_09105"/>